<organism evidence="10 11">
    <name type="scientific">Insolitispirillum peregrinum</name>
    <dbReference type="NCBI Taxonomy" id="80876"/>
    <lineage>
        <taxon>Bacteria</taxon>
        <taxon>Pseudomonadati</taxon>
        <taxon>Pseudomonadota</taxon>
        <taxon>Alphaproteobacteria</taxon>
        <taxon>Rhodospirillales</taxon>
        <taxon>Novispirillaceae</taxon>
        <taxon>Insolitispirillum</taxon>
    </lineage>
</organism>
<evidence type="ECO:0000313" key="11">
    <source>
        <dbReference type="Proteomes" id="UP000185678"/>
    </source>
</evidence>
<dbReference type="SUPFAM" id="SSF55653">
    <property type="entry name" value="Ribosomal protein L9 C-domain"/>
    <property type="match status" value="1"/>
</dbReference>
<evidence type="ECO:0000256" key="3">
    <source>
        <dbReference type="ARBA" id="ARBA00022884"/>
    </source>
</evidence>
<keyword evidence="11" id="KW-1185">Reference proteome</keyword>
<feature type="region of interest" description="Disordered" evidence="8">
    <location>
        <begin position="164"/>
        <end position="188"/>
    </location>
</feature>
<evidence type="ECO:0000256" key="1">
    <source>
        <dbReference type="ARBA" id="ARBA00010605"/>
    </source>
</evidence>
<evidence type="ECO:0000256" key="2">
    <source>
        <dbReference type="ARBA" id="ARBA00022730"/>
    </source>
</evidence>
<protein>
    <recommendedName>
        <fullName evidence="6 7">Large ribosomal subunit protein bL9</fullName>
    </recommendedName>
</protein>
<dbReference type="InterPro" id="IPR036791">
    <property type="entry name" value="Ribosomal_bL9_C_sf"/>
</dbReference>
<dbReference type="GO" id="GO:0019843">
    <property type="term" value="F:rRNA binding"/>
    <property type="evidence" value="ECO:0007669"/>
    <property type="project" value="UniProtKB-UniRule"/>
</dbReference>
<dbReference type="Pfam" id="PF01281">
    <property type="entry name" value="Ribosomal_L9_N"/>
    <property type="match status" value="1"/>
</dbReference>
<evidence type="ECO:0000313" key="10">
    <source>
        <dbReference type="EMBL" id="SIS73202.1"/>
    </source>
</evidence>
<comment type="similarity">
    <text evidence="1 7">Belongs to the bacterial ribosomal protein bL9 family.</text>
</comment>
<evidence type="ECO:0000256" key="6">
    <source>
        <dbReference type="ARBA" id="ARBA00035292"/>
    </source>
</evidence>
<dbReference type="PANTHER" id="PTHR21368">
    <property type="entry name" value="50S RIBOSOMAL PROTEIN L9"/>
    <property type="match status" value="1"/>
</dbReference>
<evidence type="ECO:0000256" key="7">
    <source>
        <dbReference type="HAMAP-Rule" id="MF_00503"/>
    </source>
</evidence>
<accession>A0A1N7LH95</accession>
<feature type="domain" description="Ribosomal protein L9" evidence="9">
    <location>
        <begin position="16"/>
        <end position="43"/>
    </location>
</feature>
<dbReference type="InterPro" id="IPR020069">
    <property type="entry name" value="Ribosomal_bL9_C"/>
</dbReference>
<name>A0A1N7LH95_9PROT</name>
<dbReference type="InterPro" id="IPR020594">
    <property type="entry name" value="Ribosomal_bL9_bac/chp"/>
</dbReference>
<dbReference type="Gene3D" id="3.40.5.10">
    <property type="entry name" value="Ribosomal protein L9, N-terminal domain"/>
    <property type="match status" value="1"/>
</dbReference>
<dbReference type="Pfam" id="PF03948">
    <property type="entry name" value="Ribosomal_L9_C"/>
    <property type="match status" value="1"/>
</dbReference>
<dbReference type="EMBL" id="FTOA01000003">
    <property type="protein sequence ID" value="SIS73202.1"/>
    <property type="molecule type" value="Genomic_DNA"/>
</dbReference>
<keyword evidence="2 7" id="KW-0699">rRNA-binding</keyword>
<dbReference type="RefSeq" id="WP_076399962.1">
    <property type="nucleotide sequence ID" value="NZ_FTOA01000003.1"/>
</dbReference>
<reference evidence="10 11" key="1">
    <citation type="submission" date="2017-01" db="EMBL/GenBank/DDBJ databases">
        <authorList>
            <person name="Mah S.A."/>
            <person name="Swanson W.J."/>
            <person name="Moy G.W."/>
            <person name="Vacquier V.D."/>
        </authorList>
    </citation>
    <scope>NUCLEOTIDE SEQUENCE [LARGE SCALE GENOMIC DNA]</scope>
    <source>
        <strain evidence="10 11">DSM 11589</strain>
    </source>
</reference>
<keyword evidence="4 7" id="KW-0689">Ribosomal protein</keyword>
<dbReference type="InterPro" id="IPR000244">
    <property type="entry name" value="Ribosomal_bL9"/>
</dbReference>
<dbReference type="OrthoDB" id="9788336at2"/>
<dbReference type="STRING" id="80876.SAMN05421779_103328"/>
<gene>
    <name evidence="7" type="primary">rplI</name>
    <name evidence="10" type="ORF">SAMN05421779_103328</name>
</gene>
<dbReference type="AlphaFoldDB" id="A0A1N7LH95"/>
<comment type="function">
    <text evidence="7">Binds to the 23S rRNA.</text>
</comment>
<dbReference type="PROSITE" id="PS00651">
    <property type="entry name" value="RIBOSOMAL_L9"/>
    <property type="match status" value="1"/>
</dbReference>
<dbReference type="GO" id="GO:0005840">
    <property type="term" value="C:ribosome"/>
    <property type="evidence" value="ECO:0007669"/>
    <property type="project" value="UniProtKB-KW"/>
</dbReference>
<proteinExistence type="inferred from homology"/>
<dbReference type="HAMAP" id="MF_00503">
    <property type="entry name" value="Ribosomal_bL9"/>
    <property type="match status" value="1"/>
</dbReference>
<keyword evidence="3 7" id="KW-0694">RNA-binding</keyword>
<dbReference type="Proteomes" id="UP000185678">
    <property type="component" value="Unassembled WGS sequence"/>
</dbReference>
<dbReference type="NCBIfam" id="TIGR00158">
    <property type="entry name" value="L9"/>
    <property type="match status" value="1"/>
</dbReference>
<dbReference type="GO" id="GO:1990904">
    <property type="term" value="C:ribonucleoprotein complex"/>
    <property type="evidence" value="ECO:0007669"/>
    <property type="project" value="UniProtKB-KW"/>
</dbReference>
<dbReference type="GO" id="GO:0003735">
    <property type="term" value="F:structural constituent of ribosome"/>
    <property type="evidence" value="ECO:0007669"/>
    <property type="project" value="InterPro"/>
</dbReference>
<evidence type="ECO:0000259" key="9">
    <source>
        <dbReference type="PROSITE" id="PS00651"/>
    </source>
</evidence>
<evidence type="ECO:0000256" key="5">
    <source>
        <dbReference type="ARBA" id="ARBA00023274"/>
    </source>
</evidence>
<dbReference type="SUPFAM" id="SSF55658">
    <property type="entry name" value="L9 N-domain-like"/>
    <property type="match status" value="1"/>
</dbReference>
<dbReference type="GO" id="GO:0006412">
    <property type="term" value="P:translation"/>
    <property type="evidence" value="ECO:0007669"/>
    <property type="project" value="UniProtKB-UniRule"/>
</dbReference>
<dbReference type="Gene3D" id="3.10.430.100">
    <property type="entry name" value="Ribosomal protein L9, C-terminal domain"/>
    <property type="match status" value="1"/>
</dbReference>
<dbReference type="InterPro" id="IPR009027">
    <property type="entry name" value="Ribosomal_bL9/RNase_H1_N"/>
</dbReference>
<evidence type="ECO:0000256" key="8">
    <source>
        <dbReference type="SAM" id="MobiDB-lite"/>
    </source>
</evidence>
<dbReference type="InterPro" id="IPR020070">
    <property type="entry name" value="Ribosomal_bL9_N"/>
</dbReference>
<dbReference type="InterPro" id="IPR036935">
    <property type="entry name" value="Ribosomal_bL9_N_sf"/>
</dbReference>
<keyword evidence="5 7" id="KW-0687">Ribonucleoprotein</keyword>
<sequence length="188" mass="20706">MAAVEIILLERVEKLGQMGDVVRVKPGFARNYLLPQQKALRATKANMALFEAQRVELEAMNLKRRQEAEAVAEQMKDVRLILVRAAGESGQLYGSVAARDIQEGLKADGIKTERRQIELDQVIKSLGTTAVRIRLHPEVAVTIAVVVARSVEEAEAGFVAAEVVEDEELEDEDEDVDADDIEDEGEPA</sequence>
<evidence type="ECO:0000256" key="4">
    <source>
        <dbReference type="ARBA" id="ARBA00022980"/>
    </source>
</evidence>